<evidence type="ECO:0000313" key="9">
    <source>
        <dbReference type="EMBL" id="KLE11399.1"/>
    </source>
</evidence>
<dbReference type="Gene3D" id="2.40.440.10">
    <property type="entry name" value="L,D-transpeptidase catalytic domain-like"/>
    <property type="match status" value="1"/>
</dbReference>
<keyword evidence="4 7" id="KW-0133">Cell shape</keyword>
<dbReference type="PATRIC" id="fig|1447263.3.peg.317"/>
<gene>
    <name evidence="9" type="ORF">AF80_01665</name>
</gene>
<dbReference type="GO" id="GO:0071555">
    <property type="term" value="P:cell wall organization"/>
    <property type="evidence" value="ECO:0007669"/>
    <property type="project" value="UniProtKB-UniRule"/>
</dbReference>
<dbReference type="InterPro" id="IPR032710">
    <property type="entry name" value="NTF2-like_dom_sf"/>
</dbReference>
<evidence type="ECO:0000256" key="7">
    <source>
        <dbReference type="PROSITE-ProRule" id="PRU01373"/>
    </source>
</evidence>
<evidence type="ECO:0000256" key="4">
    <source>
        <dbReference type="ARBA" id="ARBA00022960"/>
    </source>
</evidence>
<reference evidence="9 10" key="1">
    <citation type="submission" date="2014-01" db="EMBL/GenBank/DDBJ databases">
        <title>Development of a Comparative Genomic Fingerprinting Assay for High Resolution Genotyping of Arcobacter butzleri.</title>
        <authorList>
            <person name="Webb A.L."/>
            <person name="Inglis G.D."/>
            <person name="Kruczkiewicz P."/>
            <person name="Selinger L.B."/>
            <person name="Taboada E.N."/>
        </authorList>
    </citation>
    <scope>NUCLEOTIDE SEQUENCE [LARGE SCALE GENOMIC DNA]</scope>
    <source>
        <strain evidence="9 10">L355</strain>
    </source>
</reference>
<dbReference type="GO" id="GO:0009252">
    <property type="term" value="P:peptidoglycan biosynthetic process"/>
    <property type="evidence" value="ECO:0007669"/>
    <property type="project" value="UniProtKB-UniPathway"/>
</dbReference>
<dbReference type="PANTHER" id="PTHR36699">
    <property type="entry name" value="LD-TRANSPEPTIDASE"/>
    <property type="match status" value="1"/>
</dbReference>
<keyword evidence="3" id="KW-0808">Transferase</keyword>
<accession>A0A0G9KXT6</accession>
<comment type="caution">
    <text evidence="9">The sequence shown here is derived from an EMBL/GenBank/DDBJ whole genome shotgun (WGS) entry which is preliminary data.</text>
</comment>
<dbReference type="AlphaFoldDB" id="A0A0G9KXT6"/>
<dbReference type="SUPFAM" id="SSF141523">
    <property type="entry name" value="L,D-transpeptidase catalytic domain-like"/>
    <property type="match status" value="1"/>
</dbReference>
<evidence type="ECO:0000256" key="5">
    <source>
        <dbReference type="ARBA" id="ARBA00022984"/>
    </source>
</evidence>
<feature type="domain" description="L,D-TPase catalytic" evidence="8">
    <location>
        <begin position="68"/>
        <end position="198"/>
    </location>
</feature>
<comment type="pathway">
    <text evidence="1 7">Cell wall biogenesis; peptidoglycan biosynthesis.</text>
</comment>
<dbReference type="PANTHER" id="PTHR36699:SF1">
    <property type="entry name" value="L,D-TRANSPEPTIDASE YAFK-RELATED"/>
    <property type="match status" value="1"/>
</dbReference>
<organism evidence="9 10">
    <name type="scientific">Aliarcobacter butzleri L355</name>
    <dbReference type="NCBI Taxonomy" id="1447263"/>
    <lineage>
        <taxon>Bacteria</taxon>
        <taxon>Pseudomonadati</taxon>
        <taxon>Campylobacterota</taxon>
        <taxon>Epsilonproteobacteria</taxon>
        <taxon>Campylobacterales</taxon>
        <taxon>Arcobacteraceae</taxon>
        <taxon>Aliarcobacter</taxon>
    </lineage>
</organism>
<dbReference type="InterPro" id="IPR005490">
    <property type="entry name" value="LD_TPept_cat_dom"/>
</dbReference>
<name>A0A0G9KXT6_9BACT</name>
<feature type="active site" description="Proton donor/acceptor" evidence="7">
    <location>
        <position position="159"/>
    </location>
</feature>
<evidence type="ECO:0000313" key="10">
    <source>
        <dbReference type="Proteomes" id="UP000035154"/>
    </source>
</evidence>
<proteinExistence type="inferred from homology"/>
<dbReference type="UniPathway" id="UPA00219"/>
<dbReference type="CDD" id="cd16913">
    <property type="entry name" value="YkuD_like"/>
    <property type="match status" value="1"/>
</dbReference>
<sequence>MEHKLVKLVVLVFLSLNLFAKDLVDVYRKDGIIAVEKELEKGLRDVDFWKKYLENKNTDYGFYETKEYVIVAEKENKKMTLFAKNGDDYKQISKDSMIVGEKAGDKFLEGDKKTPEGAFELVQKRTGLDQFYGPFALVTEYPNTFDKSLDKKGHGIWIHGMPFNGDREKYTQGCLALDNEKLETLAKNIDYKKTVLITSGDEFKKASKNDIALILSSIYKWKDAWKYSNIEEYLSYYSKDFKRADQSDFKKFETQKRQIFAKNETKTINLFNMDISPYPNSSKKKIYKAVMDEEYVSPSVKFVGKKELYFEIDNNKVKILSED</sequence>
<protein>
    <recommendedName>
        <fullName evidence="8">L,D-TPase catalytic domain-containing protein</fullName>
    </recommendedName>
</protein>
<feature type="active site" description="Nucleophile" evidence="7">
    <location>
        <position position="174"/>
    </location>
</feature>
<dbReference type="PROSITE" id="PS52029">
    <property type="entry name" value="LD_TPASE"/>
    <property type="match status" value="1"/>
</dbReference>
<dbReference type="GO" id="GO:0016740">
    <property type="term" value="F:transferase activity"/>
    <property type="evidence" value="ECO:0007669"/>
    <property type="project" value="UniProtKB-KW"/>
</dbReference>
<evidence type="ECO:0000256" key="3">
    <source>
        <dbReference type="ARBA" id="ARBA00022679"/>
    </source>
</evidence>
<dbReference type="Pfam" id="PF03734">
    <property type="entry name" value="YkuD"/>
    <property type="match status" value="1"/>
</dbReference>
<evidence type="ECO:0000259" key="8">
    <source>
        <dbReference type="PROSITE" id="PS52029"/>
    </source>
</evidence>
<evidence type="ECO:0000256" key="1">
    <source>
        <dbReference type="ARBA" id="ARBA00004752"/>
    </source>
</evidence>
<dbReference type="Pfam" id="PF24125">
    <property type="entry name" value="Cds6_C"/>
    <property type="match status" value="1"/>
</dbReference>
<dbReference type="InterPro" id="IPR056203">
    <property type="entry name" value="Cds6_C"/>
</dbReference>
<dbReference type="Proteomes" id="UP000035154">
    <property type="component" value="Unassembled WGS sequence"/>
</dbReference>
<evidence type="ECO:0000256" key="2">
    <source>
        <dbReference type="ARBA" id="ARBA00005992"/>
    </source>
</evidence>
<dbReference type="SUPFAM" id="SSF54427">
    <property type="entry name" value="NTF2-like"/>
    <property type="match status" value="1"/>
</dbReference>
<keyword evidence="6 7" id="KW-0961">Cell wall biogenesis/degradation</keyword>
<dbReference type="GO" id="GO:0008360">
    <property type="term" value="P:regulation of cell shape"/>
    <property type="evidence" value="ECO:0007669"/>
    <property type="project" value="UniProtKB-UniRule"/>
</dbReference>
<dbReference type="EMBL" id="JAIW01000010">
    <property type="protein sequence ID" value="KLE11399.1"/>
    <property type="molecule type" value="Genomic_DNA"/>
</dbReference>
<dbReference type="InterPro" id="IPR038063">
    <property type="entry name" value="Transpep_catalytic_dom"/>
</dbReference>
<dbReference type="GO" id="GO:0004180">
    <property type="term" value="F:carboxypeptidase activity"/>
    <property type="evidence" value="ECO:0007669"/>
    <property type="project" value="UniProtKB-ARBA"/>
</dbReference>
<comment type="similarity">
    <text evidence="2">Belongs to the YkuD family.</text>
</comment>
<keyword evidence="5 7" id="KW-0573">Peptidoglycan synthesis</keyword>
<evidence type="ECO:0000256" key="6">
    <source>
        <dbReference type="ARBA" id="ARBA00023316"/>
    </source>
</evidence>